<dbReference type="CDD" id="cd00009">
    <property type="entry name" value="AAA"/>
    <property type="match status" value="1"/>
</dbReference>
<accession>B3T4L9</accession>
<dbReference type="PANTHER" id="PTHR11669:SF8">
    <property type="entry name" value="DNA POLYMERASE III SUBUNIT DELTA"/>
    <property type="match status" value="1"/>
</dbReference>
<sequence length="347" mass="37981">MRLAEIKGQDRAVSGLRRDFSTGRMVPSYLFVGPEGVGKTTTAIAFAGLLLCKKGARGYEAEDACGVCDACRKVRAESHPDLMIVRRDGQFIKVGKFEKDRKRGEPPQIRQLIAAAQRKPYEGPVKVLVVDEAHRMKNEAANALLKTLEEPPPGTVIILTAAMLGALPQTVVSRCRVIRFRKLERSWLASEVERLRGRSAEEARLVASFADGRMDRALEADPEEVFARRTKALELLDAALEGRTAAALKNVSGVGRPGEEAEALLDVFLSLVRDVRAVRGGARPGFLVHEDLANELARRGSACTNKNLEDLFERARSLRADIRLKNANPQLGWESLLLTPKPAAVGG</sequence>
<dbReference type="InterPro" id="IPR027417">
    <property type="entry name" value="P-loop_NTPase"/>
</dbReference>
<protein>
    <submittedName>
        <fullName evidence="2">Putative ATPase family associated with various cellular activities (AAA)</fullName>
    </submittedName>
</protein>
<dbReference type="AlphaFoldDB" id="B3T4L9"/>
<feature type="domain" description="AAA+ ATPase" evidence="1">
    <location>
        <begin position="25"/>
        <end position="184"/>
    </location>
</feature>
<gene>
    <name evidence="2" type="ORF">ALOHA_HF4000ANIW137I15ctg3g18</name>
</gene>
<dbReference type="PANTHER" id="PTHR11669">
    <property type="entry name" value="REPLICATION FACTOR C / DNA POLYMERASE III GAMMA-TAU SUBUNIT"/>
    <property type="match status" value="1"/>
</dbReference>
<organism evidence="2">
    <name type="scientific">uncultured marine microorganism HF4000_ANIW137I15</name>
    <dbReference type="NCBI Taxonomy" id="455531"/>
    <lineage>
        <taxon>unclassified sequences</taxon>
        <taxon>environmental samples</taxon>
    </lineage>
</organism>
<dbReference type="Pfam" id="PF13177">
    <property type="entry name" value="DNA_pol3_delta2"/>
    <property type="match status" value="1"/>
</dbReference>
<name>B3T4L9_9ZZZZ</name>
<proteinExistence type="predicted"/>
<reference evidence="2" key="1">
    <citation type="journal article" date="2008" name="ISME J.">
        <title>Genomic patterns of recombination, clonal divergence and environment in marine microbial populations.</title>
        <authorList>
            <person name="Konstantinidis K.T."/>
            <person name="Delong E.F."/>
        </authorList>
    </citation>
    <scope>NUCLEOTIDE SEQUENCE</scope>
</reference>
<dbReference type="GO" id="GO:0006261">
    <property type="term" value="P:DNA-templated DNA replication"/>
    <property type="evidence" value="ECO:0007669"/>
    <property type="project" value="TreeGrafter"/>
</dbReference>
<evidence type="ECO:0000313" key="2">
    <source>
        <dbReference type="EMBL" id="ABZ07535.1"/>
    </source>
</evidence>
<dbReference type="InterPro" id="IPR003593">
    <property type="entry name" value="AAA+_ATPase"/>
</dbReference>
<dbReference type="SMART" id="SM00382">
    <property type="entry name" value="AAA"/>
    <property type="match status" value="1"/>
</dbReference>
<evidence type="ECO:0000259" key="1">
    <source>
        <dbReference type="SMART" id="SM00382"/>
    </source>
</evidence>
<dbReference type="EMBL" id="EU016602">
    <property type="protein sequence ID" value="ABZ07535.1"/>
    <property type="molecule type" value="Genomic_DNA"/>
</dbReference>
<dbReference type="InterPro" id="IPR050238">
    <property type="entry name" value="DNA_Rep/Repair_Clamp_Loader"/>
</dbReference>
<dbReference type="SUPFAM" id="SSF52540">
    <property type="entry name" value="P-loop containing nucleoside triphosphate hydrolases"/>
    <property type="match status" value="1"/>
</dbReference>
<dbReference type="Gene3D" id="3.40.50.300">
    <property type="entry name" value="P-loop containing nucleotide triphosphate hydrolases"/>
    <property type="match status" value="1"/>
</dbReference>